<proteinExistence type="inferred from homology"/>
<sequence length="142" mass="16010">MSELELTVNRRIAAPREKIFDAWLSPSTLANFMRVPPDSVKPSDVKTDAVKGGRFSILMHTVDRDVMHTGTYLEIKPHSRLSFTWSSPHSPDDSVVTVDLTEVDANTTDVTLNQVKFRSQEEREGHTRGWTAILANFDQLAQ</sequence>
<dbReference type="Proteomes" id="UP000215590">
    <property type="component" value="Unassembled WGS sequence"/>
</dbReference>
<protein>
    <recommendedName>
        <fullName evidence="2">Activator of Hsp90 ATPase homologue 1/2-like C-terminal domain-containing protein</fullName>
    </recommendedName>
</protein>
<reference evidence="3 4" key="1">
    <citation type="submission" date="2017-07" db="EMBL/GenBank/DDBJ databases">
        <title>Phylogenetic study on the rhizospheric bacterium Ochrobactrum sp. A44.</title>
        <authorList>
            <person name="Krzyzanowska D.M."/>
            <person name="Ossowicki A."/>
            <person name="Rajewska M."/>
            <person name="Maciag T."/>
            <person name="Kaczynski Z."/>
            <person name="Czerwicka M."/>
            <person name="Jafra S."/>
        </authorList>
    </citation>
    <scope>NUCLEOTIDE SEQUENCE [LARGE SCALE GENOMIC DNA]</scope>
    <source>
        <strain evidence="3 4">DSM 7216</strain>
    </source>
</reference>
<dbReference type="Pfam" id="PF08327">
    <property type="entry name" value="AHSA1"/>
    <property type="match status" value="1"/>
</dbReference>
<evidence type="ECO:0000259" key="2">
    <source>
        <dbReference type="Pfam" id="PF08327"/>
    </source>
</evidence>
<dbReference type="RefSeq" id="WP_094506458.1">
    <property type="nucleotide sequence ID" value="NZ_JBHEEK010000013.1"/>
</dbReference>
<evidence type="ECO:0000256" key="1">
    <source>
        <dbReference type="ARBA" id="ARBA00006817"/>
    </source>
</evidence>
<dbReference type="InterPro" id="IPR023393">
    <property type="entry name" value="START-like_dom_sf"/>
</dbReference>
<evidence type="ECO:0000313" key="4">
    <source>
        <dbReference type="Proteomes" id="UP000215590"/>
    </source>
</evidence>
<accession>A0A256FZK9</accession>
<dbReference type="InterPro" id="IPR013538">
    <property type="entry name" value="ASHA1/2-like_C"/>
</dbReference>
<dbReference type="AlphaFoldDB" id="A0A256FZK9"/>
<name>A0A256FZK9_9HYPH</name>
<keyword evidence="4" id="KW-1185">Reference proteome</keyword>
<comment type="similarity">
    <text evidence="1">Belongs to the AHA1 family.</text>
</comment>
<dbReference type="EMBL" id="NNRJ01000015">
    <property type="protein sequence ID" value="OYR20272.1"/>
    <property type="molecule type" value="Genomic_DNA"/>
</dbReference>
<organism evidence="3 4">
    <name type="scientific">Brucella thiophenivorans</name>
    <dbReference type="NCBI Taxonomy" id="571255"/>
    <lineage>
        <taxon>Bacteria</taxon>
        <taxon>Pseudomonadati</taxon>
        <taxon>Pseudomonadota</taxon>
        <taxon>Alphaproteobacteria</taxon>
        <taxon>Hyphomicrobiales</taxon>
        <taxon>Brucellaceae</taxon>
        <taxon>Brucella/Ochrobactrum group</taxon>
        <taxon>Brucella</taxon>
    </lineage>
</organism>
<dbReference type="CDD" id="cd07814">
    <property type="entry name" value="SRPBCC_CalC_Aha1-like"/>
    <property type="match status" value="1"/>
</dbReference>
<dbReference type="SUPFAM" id="SSF55961">
    <property type="entry name" value="Bet v1-like"/>
    <property type="match status" value="1"/>
</dbReference>
<evidence type="ECO:0000313" key="3">
    <source>
        <dbReference type="EMBL" id="OYR20272.1"/>
    </source>
</evidence>
<gene>
    <name evidence="3" type="ORF">CEV31_1698</name>
</gene>
<comment type="caution">
    <text evidence="3">The sequence shown here is derived from an EMBL/GenBank/DDBJ whole genome shotgun (WGS) entry which is preliminary data.</text>
</comment>
<feature type="domain" description="Activator of Hsp90 ATPase homologue 1/2-like C-terminal" evidence="2">
    <location>
        <begin position="13"/>
        <end position="141"/>
    </location>
</feature>
<dbReference type="OrthoDB" id="9805228at2"/>
<dbReference type="Gene3D" id="3.30.530.20">
    <property type="match status" value="1"/>
</dbReference>